<sequence length="324" mass="36867">MGSETQSGKLQLPLVDFTNEDTKPGTETWVSACQVVRSALEDHGGFLAIYDKVSPELDNSVYSVMEQLFDLLSAEAKKEITADKKFHGYVGNLPHLPLYESLGVDSPLSIEAVQNYSRTIWPSGNDKFCESANSYAKLVKELEDTVMRMVFESYGLERQKCDSLLESMEDSLRSYKYREPQMDETNLGIVPHTDATFISILHQKETGLEIKLKDGNWFEVDNSPSSFLVIAGDVLTVWSNGRISPGVHRVVMKSRKTRYSTGLISHITKIVQPEEELIDDEHPRRYKTLEHFDYLAYVFTEEGHKYFGRPRIDSYFLSQAHTVT</sequence>
<dbReference type="Proteomes" id="UP000828941">
    <property type="component" value="Chromosome 7"/>
</dbReference>
<gene>
    <name evidence="1" type="ORF">L6164_017840</name>
</gene>
<protein>
    <submittedName>
        <fullName evidence="1">Uncharacterized protein</fullName>
    </submittedName>
</protein>
<organism evidence="1 2">
    <name type="scientific">Bauhinia variegata</name>
    <name type="common">Purple orchid tree</name>
    <name type="synonym">Phanera variegata</name>
    <dbReference type="NCBI Taxonomy" id="167791"/>
    <lineage>
        <taxon>Eukaryota</taxon>
        <taxon>Viridiplantae</taxon>
        <taxon>Streptophyta</taxon>
        <taxon>Embryophyta</taxon>
        <taxon>Tracheophyta</taxon>
        <taxon>Spermatophyta</taxon>
        <taxon>Magnoliopsida</taxon>
        <taxon>eudicotyledons</taxon>
        <taxon>Gunneridae</taxon>
        <taxon>Pentapetalae</taxon>
        <taxon>rosids</taxon>
        <taxon>fabids</taxon>
        <taxon>Fabales</taxon>
        <taxon>Fabaceae</taxon>
        <taxon>Cercidoideae</taxon>
        <taxon>Cercideae</taxon>
        <taxon>Bauhiniinae</taxon>
        <taxon>Bauhinia</taxon>
    </lineage>
</organism>
<evidence type="ECO:0000313" key="2">
    <source>
        <dbReference type="Proteomes" id="UP000828941"/>
    </source>
</evidence>
<name>A0ACB9N951_BAUVA</name>
<dbReference type="EMBL" id="CM039432">
    <property type="protein sequence ID" value="KAI4332982.1"/>
    <property type="molecule type" value="Genomic_DNA"/>
</dbReference>
<comment type="caution">
    <text evidence="1">The sequence shown here is derived from an EMBL/GenBank/DDBJ whole genome shotgun (WGS) entry which is preliminary data.</text>
</comment>
<evidence type="ECO:0000313" key="1">
    <source>
        <dbReference type="EMBL" id="KAI4332982.1"/>
    </source>
</evidence>
<proteinExistence type="predicted"/>
<keyword evidence="2" id="KW-1185">Reference proteome</keyword>
<accession>A0ACB9N951</accession>
<reference evidence="1 2" key="1">
    <citation type="journal article" date="2022" name="DNA Res.">
        <title>Chromosomal-level genome assembly of the orchid tree Bauhinia variegata (Leguminosae; Cercidoideae) supports the allotetraploid origin hypothesis of Bauhinia.</title>
        <authorList>
            <person name="Zhong Y."/>
            <person name="Chen Y."/>
            <person name="Zheng D."/>
            <person name="Pang J."/>
            <person name="Liu Y."/>
            <person name="Luo S."/>
            <person name="Meng S."/>
            <person name="Qian L."/>
            <person name="Wei D."/>
            <person name="Dai S."/>
            <person name="Zhou R."/>
        </authorList>
    </citation>
    <scope>NUCLEOTIDE SEQUENCE [LARGE SCALE GENOMIC DNA]</scope>
    <source>
        <strain evidence="1">BV-YZ2020</strain>
    </source>
</reference>